<organism evidence="3 4">
    <name type="scientific">Sphingomonas suaedae</name>
    <dbReference type="NCBI Taxonomy" id="2599297"/>
    <lineage>
        <taxon>Bacteria</taxon>
        <taxon>Pseudomonadati</taxon>
        <taxon>Pseudomonadota</taxon>
        <taxon>Alphaproteobacteria</taxon>
        <taxon>Sphingomonadales</taxon>
        <taxon>Sphingomonadaceae</taxon>
        <taxon>Sphingomonas</taxon>
    </lineage>
</organism>
<feature type="domain" description="Transglutaminase-like" evidence="1">
    <location>
        <begin position="238"/>
        <end position="319"/>
    </location>
</feature>
<dbReference type="KEGG" id="ssua:FPZ54_17680"/>
<gene>
    <name evidence="3" type="ORF">FPZ54_17680</name>
</gene>
<dbReference type="Gene3D" id="2.60.40.3140">
    <property type="match status" value="1"/>
</dbReference>
<dbReference type="Pfam" id="PF01841">
    <property type="entry name" value="Transglut_core"/>
    <property type="match status" value="1"/>
</dbReference>
<dbReference type="AlphaFoldDB" id="A0A518RLM8"/>
<feature type="domain" description="DUF3857" evidence="2">
    <location>
        <begin position="30"/>
        <end position="130"/>
    </location>
</feature>
<dbReference type="Gene3D" id="3.10.620.30">
    <property type="match status" value="1"/>
</dbReference>
<evidence type="ECO:0000313" key="4">
    <source>
        <dbReference type="Proteomes" id="UP000318055"/>
    </source>
</evidence>
<name>A0A518RLM8_9SPHN</name>
<dbReference type="InterPro" id="IPR002931">
    <property type="entry name" value="Transglutaminase-like"/>
</dbReference>
<dbReference type="OrthoDB" id="98874at2"/>
<dbReference type="EMBL" id="CP042239">
    <property type="protein sequence ID" value="QDX28363.1"/>
    <property type="molecule type" value="Genomic_DNA"/>
</dbReference>
<keyword evidence="4" id="KW-1185">Reference proteome</keyword>
<dbReference type="InterPro" id="IPR024618">
    <property type="entry name" value="DUF3857"/>
</dbReference>
<dbReference type="InterPro" id="IPR038765">
    <property type="entry name" value="Papain-like_cys_pep_sf"/>
</dbReference>
<dbReference type="SUPFAM" id="SSF54001">
    <property type="entry name" value="Cysteine proteinases"/>
    <property type="match status" value="1"/>
</dbReference>
<reference evidence="3 4" key="1">
    <citation type="submission" date="2019-07" db="EMBL/GenBank/DDBJ databases">
        <title>Sphingomonas alkalisoli sp. nov., isolated from rhizosphere soil of Suaedae salsa.</title>
        <authorList>
            <person name="Zhang H."/>
            <person name="Xu L."/>
            <person name="Zhang J.-X."/>
            <person name="Sun J.-Q."/>
        </authorList>
    </citation>
    <scope>NUCLEOTIDE SEQUENCE [LARGE SCALE GENOMIC DNA]</scope>
    <source>
        <strain evidence="3 4">XS-10</strain>
    </source>
</reference>
<dbReference type="Proteomes" id="UP000318055">
    <property type="component" value="Chromosome"/>
</dbReference>
<sequence>MPVPAEPEGQIFVRRQDTIIHLDDAGQFQHNAYRIKILHANALRVGNIALSWSPASGTPVVHLIKVYRGDTVIDVLETASFDILRREDQLEAAQLNGILTAVLRVPDLRVGDELEVSLTLPGNDPTLGNANAGLLLLGPQPAAGRYRLGLNWTEKARPAIKMTPDMSAIVQQATGAVDFRFDNPEYLTPPKDSPPRYQWQRIVEYSDFADWAAISRHFAPLYATAAKLAKGSALTQEAARIAAAHSDPAERARAALKLVQQDVRYIYVGLNGGNLKPASAEETWQRRYGDCKGKTAMLLALLTELGIEAEVVLANNSGMDDGLDQRLPNPGMFDHVLIRARIGGVPHYLDGTLPPVAAPSIEPVLPYRWVLPLSSAGTSIERIAWRPAARPDEIVLYEIDAREGFDKPARITTTNISRGLKGLGEHAQLSGVTSRQLLDGLRQQMVGDTWQSIDDVRWHYDEKSQASVMTISGTGTVDWDNDGGGNRSLSLPGGGFNPPDKRVRAAEQDASIPFYTEPGFSCHVTTVRVPRTTKSSQWSFKSDFDTRFFGRNYYRAFELRDGAIRMVRGSRVETPEIDAARARADNARLPKFDNSMAWIYFDPAQEGEIAKRTRVPATFEIDWTADDVPCLHASTKR</sequence>
<accession>A0A518RLM8</accession>
<evidence type="ECO:0000259" key="1">
    <source>
        <dbReference type="Pfam" id="PF01841"/>
    </source>
</evidence>
<evidence type="ECO:0000313" key="3">
    <source>
        <dbReference type="EMBL" id="QDX28363.1"/>
    </source>
</evidence>
<proteinExistence type="predicted"/>
<evidence type="ECO:0000259" key="2">
    <source>
        <dbReference type="Pfam" id="PF12969"/>
    </source>
</evidence>
<dbReference type="Pfam" id="PF12969">
    <property type="entry name" value="DUF3857"/>
    <property type="match status" value="1"/>
</dbReference>
<protein>
    <submittedName>
        <fullName evidence="3">DUF3857 domain-containing protein</fullName>
    </submittedName>
</protein>